<evidence type="ECO:0008006" key="3">
    <source>
        <dbReference type="Google" id="ProtNLM"/>
    </source>
</evidence>
<dbReference type="AlphaFoldDB" id="A0A2S7XMS9"/>
<gene>
    <name evidence="1" type="ORF">CXB77_18815</name>
</gene>
<dbReference type="EMBL" id="PPGH01000044">
    <property type="protein sequence ID" value="PQJ94712.1"/>
    <property type="molecule type" value="Genomic_DNA"/>
</dbReference>
<proteinExistence type="predicted"/>
<evidence type="ECO:0000313" key="2">
    <source>
        <dbReference type="Proteomes" id="UP000239936"/>
    </source>
</evidence>
<reference evidence="1 2" key="1">
    <citation type="submission" date="2018-01" db="EMBL/GenBank/DDBJ databases">
        <title>The complete genome sequence of Chromatium okenii LaCa, a purple sulfur bacterium with a turbulent life.</title>
        <authorList>
            <person name="Luedin S.M."/>
            <person name="Liechti N."/>
            <person name="Storelli N."/>
            <person name="Danza F."/>
            <person name="Wittwer M."/>
            <person name="Pothier J.F."/>
            <person name="Tonolla M.A."/>
        </authorList>
    </citation>
    <scope>NUCLEOTIDE SEQUENCE [LARGE SCALE GENOMIC DNA]</scope>
    <source>
        <strain evidence="1 2">LaCa</strain>
    </source>
</reference>
<dbReference type="Proteomes" id="UP000239936">
    <property type="component" value="Unassembled WGS sequence"/>
</dbReference>
<evidence type="ECO:0000313" key="1">
    <source>
        <dbReference type="EMBL" id="PQJ94712.1"/>
    </source>
</evidence>
<protein>
    <recommendedName>
        <fullName evidence="3">Chemotaxis protein</fullName>
    </recommendedName>
</protein>
<name>A0A2S7XMS9_9GAMM</name>
<keyword evidence="2" id="KW-1185">Reference proteome</keyword>
<accession>A0A2S7XMS9</accession>
<comment type="caution">
    <text evidence="1">The sequence shown here is derived from an EMBL/GenBank/DDBJ whole genome shotgun (WGS) entry which is preliminary data.</text>
</comment>
<sequence length="167" mass="18619">MFKFPDGTKQRIQSLSQPHESMTNVMLRAINLLERSIDQSIPINTELESTESISVNTRIDSIEASMTQIDKMFEDVLNQLAAMQASFAAFEVRLSAIEAGAVSELTSVKEVSLDVRLVAVAMKAAKKTNEEIQAYIGNATGKRFSFSFKQNLSNNLENWKRAADKQL</sequence>
<organism evidence="1 2">
    <name type="scientific">Chromatium okenii</name>
    <dbReference type="NCBI Taxonomy" id="61644"/>
    <lineage>
        <taxon>Bacteria</taxon>
        <taxon>Pseudomonadati</taxon>
        <taxon>Pseudomonadota</taxon>
        <taxon>Gammaproteobacteria</taxon>
        <taxon>Chromatiales</taxon>
        <taxon>Chromatiaceae</taxon>
        <taxon>Chromatium</taxon>
    </lineage>
</organism>